<name>A0A812Q5Q2_9DINO</name>
<dbReference type="EMBL" id="CAJNDS010002199">
    <property type="protein sequence ID" value="CAE7368842.1"/>
    <property type="molecule type" value="Genomic_DNA"/>
</dbReference>
<dbReference type="Proteomes" id="UP000604046">
    <property type="component" value="Unassembled WGS sequence"/>
</dbReference>
<dbReference type="SUPFAM" id="SSF53474">
    <property type="entry name" value="alpha/beta-Hydrolases"/>
    <property type="match status" value="1"/>
</dbReference>
<keyword evidence="2" id="KW-1185">Reference proteome</keyword>
<evidence type="ECO:0000313" key="2">
    <source>
        <dbReference type="Proteomes" id="UP000604046"/>
    </source>
</evidence>
<reference evidence="1" key="1">
    <citation type="submission" date="2021-02" db="EMBL/GenBank/DDBJ databases">
        <authorList>
            <person name="Dougan E. K."/>
            <person name="Rhodes N."/>
            <person name="Thang M."/>
            <person name="Chan C."/>
        </authorList>
    </citation>
    <scope>NUCLEOTIDE SEQUENCE</scope>
</reference>
<evidence type="ECO:0000313" key="1">
    <source>
        <dbReference type="EMBL" id="CAE7368842.1"/>
    </source>
</evidence>
<organism evidence="1 2">
    <name type="scientific">Symbiodinium natans</name>
    <dbReference type="NCBI Taxonomy" id="878477"/>
    <lineage>
        <taxon>Eukaryota</taxon>
        <taxon>Sar</taxon>
        <taxon>Alveolata</taxon>
        <taxon>Dinophyceae</taxon>
        <taxon>Suessiales</taxon>
        <taxon>Symbiodiniaceae</taxon>
        <taxon>Symbiodinium</taxon>
    </lineage>
</organism>
<sequence>MLTRQVAAAGCSRPEKQLCLEQASSGEFVSYRSEAAGKPVLWERIKLSPSVATQGPALTTKHFAKTHVCYMSKQPDNAGDFTVLSARPVHVARHQEGNGSTCAGSLIQLDATCEAGKMPAVILMHATGKCKEFMANRLERLARKGLIALAFDAPWHGERALPEAGLSKSSGSEGNADLSLKSLCPALLHALQSHEAARLDVYFNALVRGWQRGSDRFVMDIARDALTVVDYICSRPDVMQERIGATGVSLGGMACWLLAAADTRIWASMPAIGVQSFNHSLVNGLWGARVDSIRRPFEVAAADMNKASVDDAVVAAVWSRLAPGLAEVNPGNKLAFDAPLTLPCIAPRHLLVLSGEKDPRCPLAGVQISLAAAQQAYDQEGQSARLQRFIDKDVEHAMTENMWQKIELFVEATLGMVPASKL</sequence>
<gene>
    <name evidence="1" type="primary">ftsH</name>
    <name evidence="1" type="ORF">SNAT2548_LOCUS20085</name>
</gene>
<accession>A0A812Q5Q2</accession>
<dbReference type="PANTHER" id="PTHR47381">
    <property type="entry name" value="ALPHA/BETA-HYDROLASES SUPERFAMILY PROTEIN"/>
    <property type="match status" value="1"/>
</dbReference>
<proteinExistence type="predicted"/>
<dbReference type="InterPro" id="IPR029058">
    <property type="entry name" value="AB_hydrolase_fold"/>
</dbReference>
<dbReference type="PANTHER" id="PTHR47381:SF3">
    <property type="entry name" value="ALPHA_BETA-HYDROLASES SUPERFAMILY PROTEIN"/>
    <property type="match status" value="1"/>
</dbReference>
<dbReference type="Gene3D" id="3.40.50.1820">
    <property type="entry name" value="alpha/beta hydrolase"/>
    <property type="match status" value="1"/>
</dbReference>
<comment type="caution">
    <text evidence="1">The sequence shown here is derived from an EMBL/GenBank/DDBJ whole genome shotgun (WGS) entry which is preliminary data.</text>
</comment>
<protein>
    <submittedName>
        <fullName evidence="1">FtsH protein</fullName>
    </submittedName>
</protein>
<dbReference type="OrthoDB" id="2152248at2759"/>
<dbReference type="AlphaFoldDB" id="A0A812Q5Q2"/>